<evidence type="ECO:0000313" key="1">
    <source>
        <dbReference type="EMBL" id="GFS16793.1"/>
    </source>
</evidence>
<organism evidence="1 2">
    <name type="scientific">Elysia marginata</name>
    <dbReference type="NCBI Taxonomy" id="1093978"/>
    <lineage>
        <taxon>Eukaryota</taxon>
        <taxon>Metazoa</taxon>
        <taxon>Spiralia</taxon>
        <taxon>Lophotrochozoa</taxon>
        <taxon>Mollusca</taxon>
        <taxon>Gastropoda</taxon>
        <taxon>Heterobranchia</taxon>
        <taxon>Euthyneura</taxon>
        <taxon>Panpulmonata</taxon>
        <taxon>Sacoglossa</taxon>
        <taxon>Placobranchoidea</taxon>
        <taxon>Plakobranchidae</taxon>
        <taxon>Elysia</taxon>
    </lineage>
</organism>
<dbReference type="AlphaFoldDB" id="A0AAV4J561"/>
<comment type="caution">
    <text evidence="1">The sequence shown here is derived from an EMBL/GenBank/DDBJ whole genome shotgun (WGS) entry which is preliminary data.</text>
</comment>
<reference evidence="1 2" key="1">
    <citation type="journal article" date="2021" name="Elife">
        <title>Chloroplast acquisition without the gene transfer in kleptoplastic sea slugs, Plakobranchus ocellatus.</title>
        <authorList>
            <person name="Maeda T."/>
            <person name="Takahashi S."/>
            <person name="Yoshida T."/>
            <person name="Shimamura S."/>
            <person name="Takaki Y."/>
            <person name="Nagai Y."/>
            <person name="Toyoda A."/>
            <person name="Suzuki Y."/>
            <person name="Arimoto A."/>
            <person name="Ishii H."/>
            <person name="Satoh N."/>
            <person name="Nishiyama T."/>
            <person name="Hasebe M."/>
            <person name="Maruyama T."/>
            <person name="Minagawa J."/>
            <person name="Obokata J."/>
            <person name="Shigenobu S."/>
        </authorList>
    </citation>
    <scope>NUCLEOTIDE SEQUENCE [LARGE SCALE GENOMIC DNA]</scope>
</reference>
<name>A0AAV4J561_9GAST</name>
<sequence>MKGALGKDHHITKTNRGLLVEVRDNDIEKNLLSLKAMAGVPIRATPVVSHPDLKRCKEEEFVKKVPGVTFAKHIQFRRGEETVPTSTIVLTFDSPSPPTQTKAGHAADNCKNDSHFVNCRGDHAASDKVCPKYAEEQAILRYRAYNGGTFQQARAAVVLEVAKEVRPTTYAQVTRKEPTDAPVASASAPALTSKTIQVTPGTRELNRNQVSAPAKASRTEHQNFKRIEKKKIYMVQRLT</sequence>
<evidence type="ECO:0000313" key="2">
    <source>
        <dbReference type="Proteomes" id="UP000762676"/>
    </source>
</evidence>
<dbReference type="GO" id="GO:0003964">
    <property type="term" value="F:RNA-directed DNA polymerase activity"/>
    <property type="evidence" value="ECO:0007669"/>
    <property type="project" value="UniProtKB-KW"/>
</dbReference>
<keyword evidence="1" id="KW-0808">Transferase</keyword>
<keyword evidence="1" id="KW-0695">RNA-directed DNA polymerase</keyword>
<proteinExistence type="predicted"/>
<accession>A0AAV4J561</accession>
<gene>
    <name evidence="1" type="ORF">ElyMa_001481900</name>
</gene>
<keyword evidence="2" id="KW-1185">Reference proteome</keyword>
<protein>
    <submittedName>
        <fullName evidence="1">RNA-directed DNA polymerase from mobile element jockey</fullName>
    </submittedName>
</protein>
<keyword evidence="1" id="KW-0548">Nucleotidyltransferase</keyword>
<dbReference type="Proteomes" id="UP000762676">
    <property type="component" value="Unassembled WGS sequence"/>
</dbReference>
<dbReference type="EMBL" id="BMAT01002921">
    <property type="protein sequence ID" value="GFS16793.1"/>
    <property type="molecule type" value="Genomic_DNA"/>
</dbReference>